<dbReference type="GO" id="GO:0003723">
    <property type="term" value="F:RNA binding"/>
    <property type="evidence" value="ECO:0007669"/>
    <property type="project" value="InterPro"/>
</dbReference>
<dbReference type="Pfam" id="PF14432">
    <property type="entry name" value="DYW_deaminase"/>
    <property type="match status" value="1"/>
</dbReference>
<dbReference type="GO" id="GO:0008270">
    <property type="term" value="F:zinc ion binding"/>
    <property type="evidence" value="ECO:0007669"/>
    <property type="project" value="InterPro"/>
</dbReference>
<evidence type="ECO:0000256" key="2">
    <source>
        <dbReference type="ARBA" id="ARBA00022737"/>
    </source>
</evidence>
<dbReference type="Pfam" id="PF20431">
    <property type="entry name" value="E_motif"/>
    <property type="match status" value="1"/>
</dbReference>
<dbReference type="GO" id="GO:0048731">
    <property type="term" value="P:system development"/>
    <property type="evidence" value="ECO:0007669"/>
    <property type="project" value="UniProtKB-ARBA"/>
</dbReference>
<evidence type="ECO:0000313" key="6">
    <source>
        <dbReference type="Proteomes" id="UP001408789"/>
    </source>
</evidence>
<protein>
    <recommendedName>
        <fullName evidence="4">DYW domain-containing protein</fullName>
    </recommendedName>
</protein>
<reference evidence="5 6" key="1">
    <citation type="submission" date="2024-04" db="EMBL/GenBank/DDBJ databases">
        <title>The reference genome of an endangered Asteraceae, Deinandra increscens subsp. villosa, native to the Central Coast of California.</title>
        <authorList>
            <person name="Guilliams M."/>
            <person name="Hasenstab-Lehman K."/>
            <person name="Meyer R."/>
            <person name="Mcevoy S."/>
        </authorList>
    </citation>
    <scope>NUCLEOTIDE SEQUENCE [LARGE SCALE GENOMIC DNA]</scope>
    <source>
        <tissue evidence="5">Leaf</tissue>
    </source>
</reference>
<feature type="repeat" description="PPR" evidence="3">
    <location>
        <begin position="362"/>
        <end position="396"/>
    </location>
</feature>
<comment type="similarity">
    <text evidence="1">Belongs to the PPR family. PCMP-H subfamily.</text>
</comment>
<evidence type="ECO:0000313" key="5">
    <source>
        <dbReference type="EMBL" id="KAK9054989.1"/>
    </source>
</evidence>
<comment type="caution">
    <text evidence="5">The sequence shown here is derived from an EMBL/GenBank/DDBJ whole genome shotgun (WGS) entry which is preliminary data.</text>
</comment>
<dbReference type="FunFam" id="1.25.40.10:FF:000144">
    <property type="entry name" value="Pentatricopeptide repeat-containing protein, mitochondrial"/>
    <property type="match status" value="1"/>
</dbReference>
<accession>A0AAP0GNT6</accession>
<dbReference type="PANTHER" id="PTHR47926:SF410">
    <property type="entry name" value="(WILD MALAYSIAN BANANA) HYPOTHETICAL PROTEIN"/>
    <property type="match status" value="1"/>
</dbReference>
<keyword evidence="2" id="KW-0677">Repeat</keyword>
<dbReference type="EMBL" id="JBCNJP010000025">
    <property type="protein sequence ID" value="KAK9054989.1"/>
    <property type="molecule type" value="Genomic_DNA"/>
</dbReference>
<feature type="repeat" description="PPR" evidence="3">
    <location>
        <begin position="105"/>
        <end position="140"/>
    </location>
</feature>
<dbReference type="Gene3D" id="1.25.40.10">
    <property type="entry name" value="Tetratricopeptide repeat domain"/>
    <property type="match status" value="3"/>
</dbReference>
<dbReference type="FunFam" id="1.25.40.10:FF:000553">
    <property type="entry name" value="Pentatricopeptide repeat-containing protein, mitochondrial"/>
    <property type="match status" value="1"/>
</dbReference>
<feature type="repeat" description="PPR" evidence="3">
    <location>
        <begin position="261"/>
        <end position="295"/>
    </location>
</feature>
<dbReference type="GO" id="GO:0009451">
    <property type="term" value="P:RNA modification"/>
    <property type="evidence" value="ECO:0007669"/>
    <property type="project" value="InterPro"/>
</dbReference>
<dbReference type="InterPro" id="IPR011990">
    <property type="entry name" value="TPR-like_helical_dom_sf"/>
</dbReference>
<dbReference type="Proteomes" id="UP001408789">
    <property type="component" value="Unassembled WGS sequence"/>
</dbReference>
<dbReference type="InterPro" id="IPR002885">
    <property type="entry name" value="PPR_rpt"/>
</dbReference>
<dbReference type="FunFam" id="1.25.40.10:FF:001074">
    <property type="entry name" value="Pentatricopeptide repeat-containing protein, mitochondrial"/>
    <property type="match status" value="1"/>
</dbReference>
<evidence type="ECO:0000256" key="3">
    <source>
        <dbReference type="PROSITE-ProRule" id="PRU00708"/>
    </source>
</evidence>
<feature type="repeat" description="PPR" evidence="3">
    <location>
        <begin position="168"/>
        <end position="202"/>
    </location>
</feature>
<keyword evidence="6" id="KW-1185">Reference proteome</keyword>
<dbReference type="SUPFAM" id="SSF48452">
    <property type="entry name" value="TPR-like"/>
    <property type="match status" value="2"/>
</dbReference>
<dbReference type="NCBIfam" id="TIGR00756">
    <property type="entry name" value="PPR"/>
    <property type="match status" value="6"/>
</dbReference>
<evidence type="ECO:0000256" key="1">
    <source>
        <dbReference type="ARBA" id="ARBA00006643"/>
    </source>
</evidence>
<gene>
    <name evidence="5" type="ORF">SSX86_026068</name>
</gene>
<dbReference type="InterPro" id="IPR046960">
    <property type="entry name" value="PPR_At4g14850-like_plant"/>
</dbReference>
<dbReference type="Pfam" id="PF13041">
    <property type="entry name" value="PPR_2"/>
    <property type="match status" value="2"/>
</dbReference>
<dbReference type="AlphaFoldDB" id="A0AAP0GNT6"/>
<feature type="domain" description="DYW" evidence="4">
    <location>
        <begin position="577"/>
        <end position="669"/>
    </location>
</feature>
<dbReference type="InterPro" id="IPR032867">
    <property type="entry name" value="DYW_dom"/>
</dbReference>
<sequence>MIRCRQFRRIHHLFSRFNNSFCSTSKLKYPDENSNGTQFPPNCSSNNPKESQLVSAAVKWATGSNHCHGRQLDEVKSSNMMITEYIRRGDLDSAYNVFENMSTRTTVTWNSMLTGYCKTPGRVEDARQLFDKMPEPDIVSYNTMLNCYMRNFGINAAQAFFDQMLVTDTVSWNTMLSGFCQNGMMDQAYELFDKMPEKNHVSWNVMISGYAARGDLVFAEKLFRNSPSKCVVAWTAMVTGYMKSRKVDLAEKLFKEMPERNRVTWNAMVSGYVENGRSDDGLKLFRTMVETGVKPNSSTISSVLLGCSNLSSLRLGKQVHQFTNKSPLCLQAMVNTSLISMYCKCGDLETACKLFREILDKDVVTWNAMISGYAQHGEGDKALLLFDTMKKEKIKPDWITFIGVLSACNHAGLVNRGIQYFNSMQRDYKIKPKPDHFTCMVDLLGRAGKLVEAFNLIKTMPFRPHPAIFGTLLGACRIHKNLELAEYAARSLLDCDPSSAAGHVQLANVYAAMRKWDGVSKVRRLMKDNKVIKLPGYSWIEIMNSVHEFRSSDRIHPELALIHEKLKQLEKKMKAAGYIPVLEFALHDVADEQKEKLLLWHSEKLAIAYGIIKMADGVPIRVFKNLRVCGDCHEATKFISAIEKREIIVRDNSRFHHFKDGKCSCGDYW</sequence>
<dbReference type="PROSITE" id="PS51375">
    <property type="entry name" value="PPR"/>
    <property type="match status" value="5"/>
</dbReference>
<feature type="repeat" description="PPR" evidence="3">
    <location>
        <begin position="230"/>
        <end position="260"/>
    </location>
</feature>
<dbReference type="Pfam" id="PF12854">
    <property type="entry name" value="PPR_1"/>
    <property type="match status" value="3"/>
</dbReference>
<dbReference type="Pfam" id="PF01535">
    <property type="entry name" value="PPR"/>
    <property type="match status" value="4"/>
</dbReference>
<dbReference type="InterPro" id="IPR046848">
    <property type="entry name" value="E_motif"/>
</dbReference>
<name>A0AAP0GNT6_9ASTR</name>
<dbReference type="PANTHER" id="PTHR47926">
    <property type="entry name" value="PENTATRICOPEPTIDE REPEAT-CONTAINING PROTEIN"/>
    <property type="match status" value="1"/>
</dbReference>
<evidence type="ECO:0000259" key="4">
    <source>
        <dbReference type="Pfam" id="PF14432"/>
    </source>
</evidence>
<proteinExistence type="inferred from homology"/>
<dbReference type="FunFam" id="1.25.40.10:FF:000125">
    <property type="entry name" value="Pentatricopeptide repeat-containing protein"/>
    <property type="match status" value="1"/>
</dbReference>
<organism evidence="5 6">
    <name type="scientific">Deinandra increscens subsp. villosa</name>
    <dbReference type="NCBI Taxonomy" id="3103831"/>
    <lineage>
        <taxon>Eukaryota</taxon>
        <taxon>Viridiplantae</taxon>
        <taxon>Streptophyta</taxon>
        <taxon>Embryophyta</taxon>
        <taxon>Tracheophyta</taxon>
        <taxon>Spermatophyta</taxon>
        <taxon>Magnoliopsida</taxon>
        <taxon>eudicotyledons</taxon>
        <taxon>Gunneridae</taxon>
        <taxon>Pentapetalae</taxon>
        <taxon>asterids</taxon>
        <taxon>campanulids</taxon>
        <taxon>Asterales</taxon>
        <taxon>Asteraceae</taxon>
        <taxon>Asteroideae</taxon>
        <taxon>Heliantheae alliance</taxon>
        <taxon>Madieae</taxon>
        <taxon>Madiinae</taxon>
        <taxon>Deinandra</taxon>
    </lineage>
</organism>